<accession>A0A1V9FRV8</accession>
<dbReference type="SUPFAM" id="SSF47336">
    <property type="entry name" value="ACP-like"/>
    <property type="match status" value="1"/>
</dbReference>
<proteinExistence type="inferred from homology"/>
<dbReference type="PANTHER" id="PTHR22754:SF32">
    <property type="entry name" value="DISCO-INTERACTING PROTEIN 2"/>
    <property type="match status" value="1"/>
</dbReference>
<dbReference type="Pfam" id="PF00550">
    <property type="entry name" value="PP-binding"/>
    <property type="match status" value="1"/>
</dbReference>
<dbReference type="InterPro" id="IPR036736">
    <property type="entry name" value="ACP-like_sf"/>
</dbReference>
<gene>
    <name evidence="8" type="ORF">A3860_05085</name>
</gene>
<evidence type="ECO:0000256" key="2">
    <source>
        <dbReference type="ARBA" id="ARBA00022450"/>
    </source>
</evidence>
<dbReference type="STRING" id="1703345.A3860_05085"/>
<dbReference type="Gene3D" id="3.40.50.12780">
    <property type="entry name" value="N-terminal domain of ligase-like"/>
    <property type="match status" value="1"/>
</dbReference>
<dbReference type="GO" id="GO:0071766">
    <property type="term" value="P:Actinobacterium-type cell wall biogenesis"/>
    <property type="evidence" value="ECO:0007669"/>
    <property type="project" value="UniProtKB-ARBA"/>
</dbReference>
<evidence type="ECO:0000256" key="4">
    <source>
        <dbReference type="ARBA" id="ARBA00022598"/>
    </source>
</evidence>
<keyword evidence="2" id="KW-0596">Phosphopantetheine</keyword>
<dbReference type="GO" id="GO:0070566">
    <property type="term" value="F:adenylyltransferase activity"/>
    <property type="evidence" value="ECO:0007669"/>
    <property type="project" value="TreeGrafter"/>
</dbReference>
<keyword evidence="6" id="KW-0443">Lipid metabolism</keyword>
<dbReference type="AlphaFoldDB" id="A0A1V9FRV8"/>
<evidence type="ECO:0000259" key="7">
    <source>
        <dbReference type="PROSITE" id="PS50075"/>
    </source>
</evidence>
<dbReference type="Proteomes" id="UP000192796">
    <property type="component" value="Unassembled WGS sequence"/>
</dbReference>
<dbReference type="InterPro" id="IPR045851">
    <property type="entry name" value="AMP-bd_C_sf"/>
</dbReference>
<keyword evidence="5" id="KW-0276">Fatty acid metabolism</keyword>
<dbReference type="SUPFAM" id="SSF56801">
    <property type="entry name" value="Acetyl-CoA synthetase-like"/>
    <property type="match status" value="1"/>
</dbReference>
<evidence type="ECO:0000313" key="9">
    <source>
        <dbReference type="Proteomes" id="UP000192796"/>
    </source>
</evidence>
<organism evidence="8 9">
    <name type="scientific">Niastella vici</name>
    <dbReference type="NCBI Taxonomy" id="1703345"/>
    <lineage>
        <taxon>Bacteria</taxon>
        <taxon>Pseudomonadati</taxon>
        <taxon>Bacteroidota</taxon>
        <taxon>Chitinophagia</taxon>
        <taxon>Chitinophagales</taxon>
        <taxon>Chitinophagaceae</taxon>
        <taxon>Niastella</taxon>
    </lineage>
</organism>
<dbReference type="FunFam" id="3.40.50.12780:FF:000013">
    <property type="entry name" value="Long-chain-fatty-acid--AMP ligase FadD32"/>
    <property type="match status" value="1"/>
</dbReference>
<comment type="caution">
    <text evidence="8">The sequence shown here is derived from an EMBL/GenBank/DDBJ whole genome shotgun (WGS) entry which is preliminary data.</text>
</comment>
<keyword evidence="4" id="KW-0436">Ligase</keyword>
<keyword evidence="9" id="KW-1185">Reference proteome</keyword>
<keyword evidence="3" id="KW-0597">Phosphoprotein</keyword>
<dbReference type="InterPro" id="IPR040097">
    <property type="entry name" value="FAAL/FAAC"/>
</dbReference>
<dbReference type="PROSITE" id="PS00012">
    <property type="entry name" value="PHOSPHOPANTETHEINE"/>
    <property type="match status" value="1"/>
</dbReference>
<dbReference type="EMBL" id="LVYD01000058">
    <property type="protein sequence ID" value="OQP61095.1"/>
    <property type="molecule type" value="Genomic_DNA"/>
</dbReference>
<dbReference type="InterPro" id="IPR009081">
    <property type="entry name" value="PP-bd_ACP"/>
</dbReference>
<comment type="similarity">
    <text evidence="1">Belongs to the ATP-dependent AMP-binding enzyme family.</text>
</comment>
<dbReference type="GO" id="GO:0016874">
    <property type="term" value="F:ligase activity"/>
    <property type="evidence" value="ECO:0007669"/>
    <property type="project" value="UniProtKB-KW"/>
</dbReference>
<evidence type="ECO:0000313" key="8">
    <source>
        <dbReference type="EMBL" id="OQP61095.1"/>
    </source>
</evidence>
<dbReference type="GO" id="GO:0006633">
    <property type="term" value="P:fatty acid biosynthetic process"/>
    <property type="evidence" value="ECO:0007669"/>
    <property type="project" value="TreeGrafter"/>
</dbReference>
<dbReference type="Gene3D" id="1.10.1200.10">
    <property type="entry name" value="ACP-like"/>
    <property type="match status" value="1"/>
</dbReference>
<dbReference type="CDD" id="cd05931">
    <property type="entry name" value="FAAL"/>
    <property type="match status" value="1"/>
</dbReference>
<reference evidence="8 9" key="1">
    <citation type="submission" date="2016-03" db="EMBL/GenBank/DDBJ databases">
        <title>Niastella vici sp. nov., isolated from farmland soil.</title>
        <authorList>
            <person name="Chen L."/>
            <person name="Wang D."/>
            <person name="Yang S."/>
            <person name="Wang G."/>
        </authorList>
    </citation>
    <scope>NUCLEOTIDE SEQUENCE [LARGE SCALE GENOMIC DNA]</scope>
    <source>
        <strain evidence="8 9">DJ57</strain>
    </source>
</reference>
<sequence length="640" mass="71113">MGSEWAFSDVWRNVAALSQYLSTLHLKSQRALLVYRDAGQFIIPFLACLHEGIVAVPVPFPRGTKQLSRMVGIFMDAEATAVMCCSGDFHLIGAILADKSENSRPEIIFTDGERATGNYAGLEQKDNETAFIQYTSGSTAEPKGVVIGQGQIMHNQQLITQAFGCDGDSVILSWLPFHHDMGLIGNILHAVYTGCCCVLMPPMSFIQRPLLWLENISRLGVTHSGGPNFAYDLCLEKISAEERDKLNLSRWRVAYNGSEPVRESTIRRFTDFFEPAGFEPGAFYPCYGLAEATLIVSGSKEHRAPGFLTIGQGREKEKIAFADKPAPLTRTVVSAGKILDGMEVKLLSDGGGTVSSDLEEGEICISGNSVSPGYWNKDNQSCYYFEGHRRFFRTGDQGFIYNNELFITGRIKEMLIIRGKNFFPYDIEYAIACCDPRIEGNGVAVFSIETDQLPVAVVEVKRTSVAGLDAAQLVGVINDEIVAVFGFSPYDIVLVPPRELPRTTSGKIRRTLCRELYEEKSFMQLGSWQQLMNSREEDNRHLLNMVMTRRDEESVRNYLLDLIGRKTEVSKDAFDGETELAALGIDSIGTIELVNRINTQLHINLDVADLFRARTLNGMVNLIEKVLWLKSAGQGNEITI</sequence>
<protein>
    <recommendedName>
        <fullName evidence="7">Carrier domain-containing protein</fullName>
    </recommendedName>
</protein>
<dbReference type="Pfam" id="PF23024">
    <property type="entry name" value="AMP-dom_DIP2-like"/>
    <property type="match status" value="1"/>
</dbReference>
<evidence type="ECO:0000256" key="1">
    <source>
        <dbReference type="ARBA" id="ARBA00006432"/>
    </source>
</evidence>
<dbReference type="InterPro" id="IPR006162">
    <property type="entry name" value="Ppantetheine_attach_site"/>
</dbReference>
<dbReference type="GO" id="GO:0031177">
    <property type="term" value="F:phosphopantetheine binding"/>
    <property type="evidence" value="ECO:0007669"/>
    <property type="project" value="InterPro"/>
</dbReference>
<dbReference type="InterPro" id="IPR042099">
    <property type="entry name" value="ANL_N_sf"/>
</dbReference>
<dbReference type="GO" id="GO:0005886">
    <property type="term" value="C:plasma membrane"/>
    <property type="evidence" value="ECO:0007669"/>
    <property type="project" value="TreeGrafter"/>
</dbReference>
<dbReference type="PROSITE" id="PS50075">
    <property type="entry name" value="CARRIER"/>
    <property type="match status" value="1"/>
</dbReference>
<dbReference type="InterPro" id="IPR020806">
    <property type="entry name" value="PKS_PP-bd"/>
</dbReference>
<dbReference type="SMART" id="SM00823">
    <property type="entry name" value="PKS_PP"/>
    <property type="match status" value="1"/>
</dbReference>
<dbReference type="Pfam" id="PF00501">
    <property type="entry name" value="AMP-binding"/>
    <property type="match status" value="1"/>
</dbReference>
<dbReference type="Gene3D" id="3.30.300.30">
    <property type="match status" value="1"/>
</dbReference>
<dbReference type="InterPro" id="IPR025110">
    <property type="entry name" value="AMP-bd_C"/>
</dbReference>
<name>A0A1V9FRV8_9BACT</name>
<evidence type="ECO:0000256" key="5">
    <source>
        <dbReference type="ARBA" id="ARBA00022832"/>
    </source>
</evidence>
<evidence type="ECO:0000256" key="3">
    <source>
        <dbReference type="ARBA" id="ARBA00022553"/>
    </source>
</evidence>
<dbReference type="PANTHER" id="PTHR22754">
    <property type="entry name" value="DISCO-INTERACTING PROTEIN 2 DIP2 -RELATED"/>
    <property type="match status" value="1"/>
</dbReference>
<evidence type="ECO:0000256" key="6">
    <source>
        <dbReference type="ARBA" id="ARBA00023098"/>
    </source>
</evidence>
<feature type="domain" description="Carrier" evidence="7">
    <location>
        <begin position="553"/>
        <end position="627"/>
    </location>
</feature>
<dbReference type="InterPro" id="IPR000873">
    <property type="entry name" value="AMP-dep_synth/lig_dom"/>
</dbReference>